<dbReference type="Proteomes" id="UP000437862">
    <property type="component" value="Chromosome"/>
</dbReference>
<reference evidence="2 3" key="1">
    <citation type="journal article" date="2015" name="Stand. Genomic Sci.">
        <title>Genomic Encyclopedia of Bacterial and Archaeal Type Strains, Phase III: the genomes of soil and plant-associated and newly described type strains.</title>
        <authorList>
            <person name="Whitman W.B."/>
            <person name="Woyke T."/>
            <person name="Klenk H.P."/>
            <person name="Zhou Y."/>
            <person name="Lilburn T.G."/>
            <person name="Beck B.J."/>
            <person name="De Vos P."/>
            <person name="Vandamme P."/>
            <person name="Eisen J.A."/>
            <person name="Garrity G."/>
            <person name="Hugenholtz P."/>
            <person name="Kyrpides N.C."/>
        </authorList>
    </citation>
    <scope>NUCLEOTIDE SEQUENCE [LARGE SCALE GENOMIC DNA]</scope>
    <source>
        <strain evidence="2 3">CGMCC 1.10685</strain>
    </source>
</reference>
<gene>
    <name evidence="1" type="ORF">GO485_29270</name>
    <name evidence="2" type="ORF">IP92_05744</name>
</gene>
<evidence type="ECO:0008006" key="5">
    <source>
        <dbReference type="Google" id="ProtNLM"/>
    </source>
</evidence>
<evidence type="ECO:0000313" key="2">
    <source>
        <dbReference type="EMBL" id="TWI41024.1"/>
    </source>
</evidence>
<evidence type="ECO:0000313" key="3">
    <source>
        <dbReference type="Proteomes" id="UP000315112"/>
    </source>
</evidence>
<evidence type="ECO:0000313" key="4">
    <source>
        <dbReference type="Proteomes" id="UP000437862"/>
    </source>
</evidence>
<sequence>MTPGQIKLAVCGAVLVVLLAGVGIGGYHVGANGVQAEWDRDKLEQSQAQERAVLAAIAANDAAHAADIESTKATLAQYKESLYAANERIAADRADAERDRLRIAIPARVCAASATGEAASPRRADAIPGVETVELPEATERRLRDLAESADREVAGLRAQVLGLQGWIRSHGFYEVGPLPTD</sequence>
<dbReference type="EMBL" id="VLKW01000018">
    <property type="protein sequence ID" value="TWI41024.1"/>
    <property type="molecule type" value="Genomic_DNA"/>
</dbReference>
<organism evidence="2 3">
    <name type="scientific">Pseudoduganella flava</name>
    <dbReference type="NCBI Taxonomy" id="871742"/>
    <lineage>
        <taxon>Bacteria</taxon>
        <taxon>Pseudomonadati</taxon>
        <taxon>Pseudomonadota</taxon>
        <taxon>Betaproteobacteria</taxon>
        <taxon>Burkholderiales</taxon>
        <taxon>Oxalobacteraceae</taxon>
        <taxon>Telluria group</taxon>
        <taxon>Pseudoduganella</taxon>
    </lineage>
</organism>
<accession>A0A562P992</accession>
<reference evidence="1 4" key="3">
    <citation type="submission" date="2019-12" db="EMBL/GenBank/DDBJ databases">
        <title>Draft Genome Sequences of Six Type Strains of the Genus Massilia.</title>
        <authorList>
            <person name="Miess H."/>
            <person name="Frediansyah A."/>
            <person name="Goeker M."/>
            <person name="Gross H."/>
        </authorList>
    </citation>
    <scope>NUCLEOTIDE SEQUENCE [LARGE SCALE GENOMIC DNA]</scope>
    <source>
        <strain evidence="1 4">DSM 26639</strain>
    </source>
</reference>
<dbReference type="OrthoDB" id="8759841at2"/>
<dbReference type="Proteomes" id="UP000315112">
    <property type="component" value="Unassembled WGS sequence"/>
</dbReference>
<dbReference type="EMBL" id="CP046904">
    <property type="protein sequence ID" value="QGZ42723.1"/>
    <property type="molecule type" value="Genomic_DNA"/>
</dbReference>
<reference evidence="2" key="2">
    <citation type="submission" date="2019-07" db="EMBL/GenBank/DDBJ databases">
        <authorList>
            <person name="Whitman W."/>
            <person name="Huntemann M."/>
            <person name="Clum A."/>
            <person name="Pillay M."/>
            <person name="Palaniappan K."/>
            <person name="Varghese N."/>
            <person name="Mikhailova N."/>
            <person name="Stamatis D."/>
            <person name="Reddy T."/>
            <person name="Daum C."/>
            <person name="Shapiro N."/>
            <person name="Ivanova N."/>
            <person name="Kyrpides N."/>
            <person name="Woyke T."/>
        </authorList>
    </citation>
    <scope>NUCLEOTIDE SEQUENCE</scope>
    <source>
        <strain evidence="2">CGMCC 1.10685</strain>
    </source>
</reference>
<dbReference type="RefSeq" id="WP_145881907.1">
    <property type="nucleotide sequence ID" value="NZ_CP046904.1"/>
</dbReference>
<dbReference type="AlphaFoldDB" id="A0A562P992"/>
<evidence type="ECO:0000313" key="1">
    <source>
        <dbReference type="EMBL" id="QGZ42723.1"/>
    </source>
</evidence>
<keyword evidence="4" id="KW-1185">Reference proteome</keyword>
<proteinExistence type="predicted"/>
<name>A0A562P992_9BURK</name>
<protein>
    <recommendedName>
        <fullName evidence="5">Lysis protein</fullName>
    </recommendedName>
</protein>